<dbReference type="InterPro" id="IPR011610">
    <property type="entry name" value="SAM_mthyl_Trfase_ML2640-like"/>
</dbReference>
<comment type="function">
    <text evidence="4">Exhibits S-adenosyl-L-methionine-dependent methyltransferase activity.</text>
</comment>
<gene>
    <name evidence="5" type="ORF">ECE50_006305</name>
</gene>
<dbReference type="Pfam" id="PF04072">
    <property type="entry name" value="LCM"/>
    <property type="match status" value="1"/>
</dbReference>
<dbReference type="PANTHER" id="PTHR43619:SF2">
    <property type="entry name" value="S-ADENOSYL-L-METHIONINE-DEPENDENT METHYLTRANSFERASES SUPERFAMILY PROTEIN"/>
    <property type="match status" value="1"/>
</dbReference>
<dbReference type="EMBL" id="RIAR02000001">
    <property type="protein sequence ID" value="NSL86432.1"/>
    <property type="molecule type" value="Genomic_DNA"/>
</dbReference>
<dbReference type="NCBIfam" id="TIGR00027">
    <property type="entry name" value="mthyl_TIGR00027"/>
    <property type="match status" value="1"/>
</dbReference>
<protein>
    <recommendedName>
        <fullName evidence="4">S-adenosyl-L-methionine-dependent methyltransferase</fullName>
        <ecNumber evidence="4">2.1.1.-</ecNumber>
    </recommendedName>
</protein>
<evidence type="ECO:0000256" key="4">
    <source>
        <dbReference type="RuleBase" id="RU362030"/>
    </source>
</evidence>
<dbReference type="EC" id="2.1.1.-" evidence="4"/>
<evidence type="ECO:0000256" key="2">
    <source>
        <dbReference type="ARBA" id="ARBA00022603"/>
    </source>
</evidence>
<dbReference type="SUPFAM" id="SSF53335">
    <property type="entry name" value="S-adenosyl-L-methionine-dependent methyltransferases"/>
    <property type="match status" value="1"/>
</dbReference>
<evidence type="ECO:0000313" key="6">
    <source>
        <dbReference type="Proteomes" id="UP000281028"/>
    </source>
</evidence>
<dbReference type="Gene3D" id="3.40.50.150">
    <property type="entry name" value="Vaccinia Virus protein VP39"/>
    <property type="match status" value="1"/>
</dbReference>
<dbReference type="AlphaFoldDB" id="A0A433WLQ7"/>
<sequence>MKATATSKTAQYMALFRALETTRPKEKRLFTDNYAHLFLSGSLKIWAWLCRLSPVRTLAERIIRKKIPGAYTSGIARTRYIDDLLNDAVQHGVEQVMILGAGFDTRGFRLPSLGNVPVIEIDHPNTARFKLTKLRNKKIPSRIRFYQIDFNKQSLDQLSAMHHFDFSRPTAVIWEGVTNYLSPEAIDNTFAFIRRFKSGSCIIFTYIDKKVLETPAAYTGGEKLLQDVSALEEKWTFGFRPEELKDYLLSFDLELLEDMGAAAYRQRYMPDRSEEGYEFYRVAYARKK</sequence>
<proteinExistence type="inferred from homology"/>
<name>A0A433WLQ7_9BACT</name>
<comment type="caution">
    <text evidence="5">The sequence shown here is derived from an EMBL/GenBank/DDBJ whole genome shotgun (WGS) entry which is preliminary data.</text>
</comment>
<dbReference type="OrthoDB" id="9806164at2"/>
<organism evidence="5 6">
    <name type="scientific">Chitinophaga solisilvae</name>
    <dbReference type="NCBI Taxonomy" id="1233460"/>
    <lineage>
        <taxon>Bacteria</taxon>
        <taxon>Pseudomonadati</taxon>
        <taxon>Bacteroidota</taxon>
        <taxon>Chitinophagia</taxon>
        <taxon>Chitinophagales</taxon>
        <taxon>Chitinophagaceae</taxon>
        <taxon>Chitinophaga</taxon>
    </lineage>
</organism>
<dbReference type="Proteomes" id="UP000281028">
    <property type="component" value="Unassembled WGS sequence"/>
</dbReference>
<evidence type="ECO:0000256" key="1">
    <source>
        <dbReference type="ARBA" id="ARBA00008138"/>
    </source>
</evidence>
<keyword evidence="4" id="KW-0949">S-adenosyl-L-methionine</keyword>
<keyword evidence="6" id="KW-1185">Reference proteome</keyword>
<dbReference type="GO" id="GO:0032259">
    <property type="term" value="P:methylation"/>
    <property type="evidence" value="ECO:0007669"/>
    <property type="project" value="UniProtKB-KW"/>
</dbReference>
<dbReference type="PANTHER" id="PTHR43619">
    <property type="entry name" value="S-ADENOSYL-L-METHIONINE-DEPENDENT METHYLTRANSFERASE YKTD-RELATED"/>
    <property type="match status" value="1"/>
</dbReference>
<keyword evidence="3 5" id="KW-0808">Transferase</keyword>
<dbReference type="InterPro" id="IPR007213">
    <property type="entry name" value="Ppm1/Ppm2/Tcmp"/>
</dbReference>
<evidence type="ECO:0000256" key="3">
    <source>
        <dbReference type="ARBA" id="ARBA00022679"/>
    </source>
</evidence>
<dbReference type="GO" id="GO:0008168">
    <property type="term" value="F:methyltransferase activity"/>
    <property type="evidence" value="ECO:0007669"/>
    <property type="project" value="UniProtKB-UniRule"/>
</dbReference>
<dbReference type="InterPro" id="IPR029063">
    <property type="entry name" value="SAM-dependent_MTases_sf"/>
</dbReference>
<accession>A0A433WLQ7</accession>
<keyword evidence="2 4" id="KW-0489">Methyltransferase</keyword>
<comment type="similarity">
    <text evidence="1 4">Belongs to the UPF0677 family.</text>
</comment>
<evidence type="ECO:0000313" key="5">
    <source>
        <dbReference type="EMBL" id="NSL86432.1"/>
    </source>
</evidence>
<reference evidence="5" key="1">
    <citation type="submission" date="2020-05" db="EMBL/GenBank/DDBJ databases">
        <title>Chitinophaga laudate sp. nov., isolated from a tropical peat swamp.</title>
        <authorList>
            <person name="Goh C.B.S."/>
            <person name="Lee M.S."/>
            <person name="Parimannan S."/>
            <person name="Pasbakhsh P."/>
            <person name="Yule C.M."/>
            <person name="Rajandas H."/>
            <person name="Loke S."/>
            <person name="Croft L."/>
            <person name="Tan J.B.L."/>
        </authorList>
    </citation>
    <scope>NUCLEOTIDE SEQUENCE</scope>
    <source>
        <strain evidence="5">Mgbs1</strain>
    </source>
</reference>